<accession>A0A268RX84</accession>
<organism evidence="2 3">
    <name type="scientific">Shouchella clausii</name>
    <name type="common">Alkalihalobacillus clausii</name>
    <dbReference type="NCBI Taxonomy" id="79880"/>
    <lineage>
        <taxon>Bacteria</taxon>
        <taxon>Bacillati</taxon>
        <taxon>Bacillota</taxon>
        <taxon>Bacilli</taxon>
        <taxon>Bacillales</taxon>
        <taxon>Bacillaceae</taxon>
        <taxon>Shouchella</taxon>
    </lineage>
</organism>
<evidence type="ECO:0000313" key="2">
    <source>
        <dbReference type="EMBL" id="PAF24852.1"/>
    </source>
</evidence>
<feature type="region of interest" description="Disordered" evidence="1">
    <location>
        <begin position="94"/>
        <end position="116"/>
    </location>
</feature>
<dbReference type="RefSeq" id="WP_094426488.1">
    <property type="nucleotide sequence ID" value="NZ_CP019985.1"/>
</dbReference>
<dbReference type="EMBL" id="NPBS01000089">
    <property type="protein sequence ID" value="PAF24852.1"/>
    <property type="molecule type" value="Genomic_DNA"/>
</dbReference>
<proteinExistence type="predicted"/>
<dbReference type="GeneID" id="86927049"/>
<gene>
    <name evidence="2" type="ORF">CHH61_16505</name>
</gene>
<reference evidence="2 3" key="1">
    <citation type="submission" date="2017-07" db="EMBL/GenBank/DDBJ databases">
        <title>Isolation and whole genome analysis of endospore-forming bacteria from heroin.</title>
        <authorList>
            <person name="Kalinowski J."/>
            <person name="Ahrens B."/>
            <person name="Al-Dilaimi A."/>
            <person name="Winkler A."/>
            <person name="Wibberg D."/>
            <person name="Schleenbecker U."/>
            <person name="Ruckert C."/>
            <person name="Wolfel R."/>
            <person name="Grass G."/>
        </authorList>
    </citation>
    <scope>NUCLEOTIDE SEQUENCE [LARGE SCALE GENOMIC DNA]</scope>
    <source>
        <strain evidence="2 3">7523-2</strain>
    </source>
</reference>
<protein>
    <submittedName>
        <fullName evidence="2">Uncharacterized protein</fullName>
    </submittedName>
</protein>
<comment type="caution">
    <text evidence="2">The sequence shown here is derived from an EMBL/GenBank/DDBJ whole genome shotgun (WGS) entry which is preliminary data.</text>
</comment>
<evidence type="ECO:0000256" key="1">
    <source>
        <dbReference type="SAM" id="MobiDB-lite"/>
    </source>
</evidence>
<sequence>MSWDYHKYLHIYAQHTHHQESFIVGNKEALLELRNLIDQALKEGEAKGVFFPSDEEGYPLYVSLVDNEDSFLSLEMPYTEQFGDDNQHFHFINTQNDPNAPYSPATLFKEEEKGEE</sequence>
<dbReference type="AlphaFoldDB" id="A0A268RX84"/>
<name>A0A268RX84_SHOCL</name>
<dbReference type="Proteomes" id="UP000216133">
    <property type="component" value="Unassembled WGS sequence"/>
</dbReference>
<evidence type="ECO:0000313" key="3">
    <source>
        <dbReference type="Proteomes" id="UP000216133"/>
    </source>
</evidence>